<dbReference type="AlphaFoldDB" id="A0AAU7BQ77"/>
<proteinExistence type="predicted"/>
<accession>A0AAU7BQ77</accession>
<reference evidence="1" key="1">
    <citation type="submission" date="2024-05" db="EMBL/GenBank/DDBJ databases">
        <title>Pontimicrobium maritimus sp. nov., isolated form sea water.</title>
        <authorList>
            <person name="Muhammad N."/>
            <person name="Vuong T.Q."/>
            <person name="Han H.L."/>
            <person name="Kim S.-G."/>
        </authorList>
    </citation>
    <scope>NUCLEOTIDE SEQUENCE</scope>
    <source>
        <strain evidence="1">SW4</strain>
    </source>
</reference>
<evidence type="ECO:0000313" key="1">
    <source>
        <dbReference type="EMBL" id="XBG60248.1"/>
    </source>
</evidence>
<gene>
    <name evidence="1" type="ORF">ABGB03_10315</name>
</gene>
<dbReference type="EMBL" id="CP157199">
    <property type="protein sequence ID" value="XBG60248.1"/>
    <property type="molecule type" value="Genomic_DNA"/>
</dbReference>
<organism evidence="1">
    <name type="scientific">Pontimicrobium sp. SW4</name>
    <dbReference type="NCBI Taxonomy" id="3153519"/>
    <lineage>
        <taxon>Bacteria</taxon>
        <taxon>Pseudomonadati</taxon>
        <taxon>Bacteroidota</taxon>
        <taxon>Flavobacteriia</taxon>
        <taxon>Flavobacteriales</taxon>
        <taxon>Flavobacteriaceae</taxon>
        <taxon>Pontimicrobium</taxon>
    </lineage>
</organism>
<name>A0AAU7BQ77_9FLAO</name>
<dbReference type="PROSITE" id="PS51257">
    <property type="entry name" value="PROKAR_LIPOPROTEIN"/>
    <property type="match status" value="1"/>
</dbReference>
<sequence length="140" mass="16188">MKKNILIVGLLIIAQSCTINDTNELNSKTTESWELVSINENITTSQTNNHLNIHEQLVLLNDSLFSRTRQSNSNFWRLNGTYNYMIVNGTKYIVFQYNEKSSIIGNCSKNLNEVFVFESENRISNTWYECGGPKLIYHKN</sequence>
<evidence type="ECO:0008006" key="2">
    <source>
        <dbReference type="Google" id="ProtNLM"/>
    </source>
</evidence>
<dbReference type="RefSeq" id="WP_347922433.1">
    <property type="nucleotide sequence ID" value="NZ_CP157199.1"/>
</dbReference>
<protein>
    <recommendedName>
        <fullName evidence="2">Lipocalin-like domain-containing protein</fullName>
    </recommendedName>
</protein>